<evidence type="ECO:0000313" key="3">
    <source>
        <dbReference type="EMBL" id="MDG4977153.1"/>
    </source>
</evidence>
<dbReference type="EMBL" id="JARQDL010000008">
    <property type="protein sequence ID" value="MDT2946218.1"/>
    <property type="molecule type" value="Genomic_DNA"/>
</dbReference>
<name>A0A089XGT4_9LACT</name>
<feature type="transmembrane region" description="Helical" evidence="1">
    <location>
        <begin position="41"/>
        <end position="58"/>
    </location>
</feature>
<dbReference type="Proteomes" id="UP001152598">
    <property type="component" value="Unassembled WGS sequence"/>
</dbReference>
<dbReference type="EMBL" id="JAOWLV010000006">
    <property type="protein sequence ID" value="MDG4977153.1"/>
    <property type="molecule type" value="Genomic_DNA"/>
</dbReference>
<evidence type="ECO:0000313" key="13">
    <source>
        <dbReference type="Proteomes" id="UP000285859"/>
    </source>
</evidence>
<gene>
    <name evidence="10" type="ORF">AMHIJAGA_00290</name>
    <name evidence="7" type="ORF">B8W88_02140</name>
    <name evidence="8" type="ORF">BW154_10140</name>
    <name evidence="9" type="ORF">EO246_07135</name>
    <name evidence="2" type="ORF">M2256_002543</name>
    <name evidence="3" type="ORF">OGZ50_10450</name>
    <name evidence="4" type="ORF">OGZ51_08225</name>
    <name evidence="5" type="ORF">P7I04_09215</name>
    <name evidence="6" type="ORF">RZO31_13410</name>
</gene>
<keyword evidence="1" id="KW-1133">Transmembrane helix</keyword>
<dbReference type="EMBL" id="JAOWLY010000007">
    <property type="protein sequence ID" value="MDG4984129.1"/>
    <property type="molecule type" value="Genomic_DNA"/>
</dbReference>
<reference evidence="8" key="1">
    <citation type="submission" date="2017-01" db="EMBL/GenBank/DDBJ databases">
        <authorList>
            <person name="Lo R."/>
        </authorList>
    </citation>
    <scope>NUCLEOTIDE SEQUENCE</scope>
    <source>
        <strain evidence="8">537</strain>
    </source>
</reference>
<accession>A0A089XGT4</accession>
<reference evidence="6" key="11">
    <citation type="submission" date="2023-10" db="EMBL/GenBank/DDBJ databases">
        <title>Production of high quality cheese from raw caw milk (raw cheese).</title>
        <authorList>
            <person name="Samouris G."/>
        </authorList>
    </citation>
    <scope>NUCLEOTIDE SEQUENCE</scope>
    <source>
        <strain evidence="6">M17-3</strain>
    </source>
</reference>
<keyword evidence="3" id="KW-0762">Sugar transport</keyword>
<dbReference type="EMBL" id="OGTW02000004">
    <property type="protein sequence ID" value="SPS10372.1"/>
    <property type="molecule type" value="Genomic_DNA"/>
</dbReference>
<evidence type="ECO:0000313" key="7">
    <source>
        <dbReference type="EMBL" id="PAK89974.1"/>
    </source>
</evidence>
<reference evidence="3" key="8">
    <citation type="journal article" date="2023" name="Food Microbiol.">
        <title>Evaluation of the fermentation potential of lactic acid bacteria isolated from herbs, fruits and vegetables as starter cultures in nut-based milk alternatives.</title>
        <authorList>
            <person name="Huang W."/>
            <person name="Dong A."/>
            <person name="Pham H.T."/>
            <person name="Zhou C."/>
            <person name="Huo Z."/>
            <person name="Watjen A.P."/>
            <person name="Prakash S."/>
            <person name="Bang-Berthelsen C.H."/>
            <person name="Turner M.S."/>
        </authorList>
    </citation>
    <scope>NUCLEOTIDE SEQUENCE</scope>
    <source>
        <strain evidence="4">3</strain>
        <strain evidence="3">54</strain>
    </source>
</reference>
<keyword evidence="1" id="KW-0812">Transmembrane</keyword>
<evidence type="ECO:0000313" key="5">
    <source>
        <dbReference type="EMBL" id="MDT2946218.1"/>
    </source>
</evidence>
<reference evidence="3" key="7">
    <citation type="submission" date="2022-10" db="EMBL/GenBank/DDBJ databases">
        <authorList>
            <person name="Turner M.S."/>
            <person name="Huang W."/>
        </authorList>
    </citation>
    <scope>NUCLEOTIDE SEQUENCE</scope>
    <source>
        <strain evidence="4">3</strain>
        <strain evidence="3">54</strain>
    </source>
</reference>
<reference evidence="12" key="4">
    <citation type="submission" date="2018-05" db="EMBL/GenBank/DDBJ databases">
        <authorList>
            <person name="Duru I."/>
        </authorList>
    </citation>
    <scope>NUCLEOTIDE SEQUENCE [LARGE SCALE GENOMIC DNA]</scope>
</reference>
<sequence>MNQEKFIKYLSWVATGMSVMMYVSYLPQIANNLSGMKGNPIQPLVAAINCTLWVTYGIGKKPRDLALATANFPGIIFGLVTFFTAL</sequence>
<dbReference type="EMBL" id="NCWV01000002">
    <property type="protein sequence ID" value="PAK89974.1"/>
    <property type="molecule type" value="Genomic_DNA"/>
</dbReference>
<dbReference type="RefSeq" id="WP_003129544.1">
    <property type="nucleotide sequence ID" value="NZ_AP025700.1"/>
</dbReference>
<reference evidence="5" key="9">
    <citation type="submission" date="2023-03" db="EMBL/GenBank/DDBJ databases">
        <authorList>
            <person name="Shen W."/>
            <person name="Cai J."/>
        </authorList>
    </citation>
    <scope>NUCLEOTIDE SEQUENCE</scope>
    <source>
        <strain evidence="5">Y37</strain>
    </source>
</reference>
<reference evidence="8" key="3">
    <citation type="journal article" date="2018" name="Food Control">
        <title>Characterization of Lactococcus lactis isolates from herbs, fruits and vegetables for use as biopreservatives against Listeria monocytogenes in cheese.</title>
        <authorList>
            <person name="Ho V."/>
            <person name="Lo R."/>
            <person name="Bansal N."/>
            <person name="Turner M.S."/>
        </authorList>
    </citation>
    <scope>NUCLEOTIDE SEQUENCE</scope>
    <source>
        <strain evidence="8">537</strain>
    </source>
</reference>
<feature type="transmembrane region" description="Helical" evidence="1">
    <location>
        <begin position="65"/>
        <end position="85"/>
    </location>
</feature>
<keyword evidence="3" id="KW-0813">Transport</keyword>
<evidence type="ECO:0000313" key="10">
    <source>
        <dbReference type="EMBL" id="SPS10372.1"/>
    </source>
</evidence>
<dbReference type="EMBL" id="MTJS01000002">
    <property type="protein sequence ID" value="PFG89802.1"/>
    <property type="molecule type" value="Genomic_DNA"/>
</dbReference>
<dbReference type="OMA" id="TLWVAYG"/>
<dbReference type="EMBL" id="SAXH01000007">
    <property type="protein sequence ID" value="RWR47178.1"/>
    <property type="molecule type" value="Genomic_DNA"/>
</dbReference>
<evidence type="ECO:0000313" key="9">
    <source>
        <dbReference type="EMBL" id="RWR47178.1"/>
    </source>
</evidence>
<dbReference type="Gene3D" id="1.20.1280.290">
    <property type="match status" value="1"/>
</dbReference>
<evidence type="ECO:0000313" key="2">
    <source>
        <dbReference type="EMBL" id="MCW2282021.1"/>
    </source>
</evidence>
<evidence type="ECO:0000256" key="1">
    <source>
        <dbReference type="SAM" id="Phobius"/>
    </source>
</evidence>
<protein>
    <submittedName>
        <fullName evidence="3">SWEET family sugar transporter</fullName>
    </submittedName>
    <submittedName>
        <fullName evidence="5">SemiSWEET family transporter</fullName>
    </submittedName>
    <submittedName>
        <fullName evidence="10">Sugar efflux transporter for intercellular exchange</fullName>
    </submittedName>
    <submittedName>
        <fullName evidence="2">Uncharacterized protein with PQ loop repeat</fullName>
    </submittedName>
</protein>
<keyword evidence="1" id="KW-0472">Membrane</keyword>
<evidence type="ECO:0000313" key="6">
    <source>
        <dbReference type="EMBL" id="MDV2633845.1"/>
    </source>
</evidence>
<dbReference type="GeneID" id="89632746"/>
<dbReference type="EMBL" id="JAOQNN010000002">
    <property type="protein sequence ID" value="MCW2282021.1"/>
    <property type="molecule type" value="Genomic_DNA"/>
</dbReference>
<reference evidence="2" key="10">
    <citation type="submission" date="2023-08" db="EMBL/GenBank/DDBJ databases">
        <title>Genomic analyses of the natural microbiome of Caenorhabditis elegans.</title>
        <authorList>
            <person name="Samuel B."/>
        </authorList>
    </citation>
    <scope>NUCLEOTIDE SEQUENCE</scope>
    <source>
        <strain evidence="2">BIGb0220</strain>
    </source>
</reference>
<dbReference type="Proteomes" id="UP001152614">
    <property type="component" value="Unassembled WGS sequence"/>
</dbReference>
<evidence type="ECO:0000313" key="8">
    <source>
        <dbReference type="EMBL" id="PFG89802.1"/>
    </source>
</evidence>
<evidence type="ECO:0000313" key="12">
    <source>
        <dbReference type="Proteomes" id="UP000279235"/>
    </source>
</evidence>
<dbReference type="Proteomes" id="UP000225275">
    <property type="component" value="Unassembled WGS sequence"/>
</dbReference>
<dbReference type="Proteomes" id="UP001207687">
    <property type="component" value="Unassembled WGS sequence"/>
</dbReference>
<dbReference type="Proteomes" id="UP000279235">
    <property type="component" value="Unassembled WGS sequence"/>
</dbReference>
<dbReference type="Pfam" id="PF03083">
    <property type="entry name" value="MtN3_slv"/>
    <property type="match status" value="1"/>
</dbReference>
<dbReference type="Proteomes" id="UP000215635">
    <property type="component" value="Unassembled WGS sequence"/>
</dbReference>
<evidence type="ECO:0000313" key="11">
    <source>
        <dbReference type="Proteomes" id="UP000215635"/>
    </source>
</evidence>
<dbReference type="AlphaFoldDB" id="A0A089XGT4"/>
<dbReference type="Proteomes" id="UP000285859">
    <property type="component" value="Unassembled WGS sequence"/>
</dbReference>
<dbReference type="Proteomes" id="UP001186047">
    <property type="component" value="Unassembled WGS sequence"/>
</dbReference>
<evidence type="ECO:0000313" key="4">
    <source>
        <dbReference type="EMBL" id="MDG4984129.1"/>
    </source>
</evidence>
<reference evidence="9 13" key="6">
    <citation type="submission" date="2019-01" db="EMBL/GenBank/DDBJ databases">
        <title>Whole genome sequence of Lactococcus lactis isolated from cow milk.</title>
        <authorList>
            <person name="Sundararaman A."/>
            <person name="Tamang J.-P."/>
            <person name="Halami P."/>
        </authorList>
    </citation>
    <scope>NUCLEOTIDE SEQUENCE [LARGE SCALE GENOMIC DNA]</scope>
    <source>
        <strain evidence="9 13">C2D</strain>
    </source>
</reference>
<dbReference type="KEGG" id="llj:LG36_0593"/>
<organism evidence="9 13">
    <name type="scientific">Lactococcus lactis</name>
    <dbReference type="NCBI Taxonomy" id="1358"/>
    <lineage>
        <taxon>Bacteria</taxon>
        <taxon>Bacillati</taxon>
        <taxon>Bacillota</taxon>
        <taxon>Bacilli</taxon>
        <taxon>Lactobacillales</taxon>
        <taxon>Streptococcaceae</taxon>
        <taxon>Lactococcus</taxon>
    </lineage>
</organism>
<dbReference type="EMBL" id="JAWHVL010000040">
    <property type="protein sequence ID" value="MDV2633845.1"/>
    <property type="molecule type" value="Genomic_DNA"/>
</dbReference>
<dbReference type="GO" id="GO:0016020">
    <property type="term" value="C:membrane"/>
    <property type="evidence" value="ECO:0007669"/>
    <property type="project" value="InterPro"/>
</dbReference>
<dbReference type="InterPro" id="IPR004316">
    <property type="entry name" value="SWEET_rpt"/>
</dbReference>
<proteinExistence type="predicted"/>
<feature type="transmembrane region" description="Helical" evidence="1">
    <location>
        <begin position="9"/>
        <end position="29"/>
    </location>
</feature>
<reference evidence="7 11" key="2">
    <citation type="submission" date="2017-04" db="EMBL/GenBank/DDBJ databases">
        <title>Kefir bacterial isolates.</title>
        <authorList>
            <person name="Kim Y."/>
            <person name="Blasche S."/>
            <person name="Patil K.R."/>
        </authorList>
    </citation>
    <scope>NUCLEOTIDE SEQUENCE [LARGE SCALE GENOMIC DNA]</scope>
    <source>
        <strain evidence="7 11">OG2</strain>
    </source>
</reference>
<reference evidence="10" key="5">
    <citation type="submission" date="2018-05" db="EMBL/GenBank/DDBJ databases">
        <authorList>
            <person name="Lanie J.A."/>
            <person name="Ng W.-L."/>
            <person name="Kazmierczak K.M."/>
            <person name="Andrzejewski T.M."/>
            <person name="Davidsen T.M."/>
            <person name="Wayne K.J."/>
            <person name="Tettelin H."/>
            <person name="Glass J.I."/>
            <person name="Rusch D."/>
            <person name="Podicherti R."/>
            <person name="Tsui H.-C.T."/>
            <person name="Winkler M.E."/>
        </authorList>
    </citation>
    <scope>NUCLEOTIDE SEQUENCE</scope>
    <source>
        <strain evidence="10">Lactococcus lactis</strain>
    </source>
</reference>
<dbReference type="Proteomes" id="UP001250218">
    <property type="component" value="Unassembled WGS sequence"/>
</dbReference>